<accession>A0A4Y9YW76</accession>
<dbReference type="STRING" id="205917.A0A4Y9YW76"/>
<gene>
    <name evidence="3" type="ORF">EVG20_g4249</name>
</gene>
<evidence type="ECO:0000259" key="2">
    <source>
        <dbReference type="SMART" id="SM00333"/>
    </source>
</evidence>
<dbReference type="InterPro" id="IPR002999">
    <property type="entry name" value="Tudor"/>
</dbReference>
<dbReference type="SMART" id="SM00333">
    <property type="entry name" value="TUDOR"/>
    <property type="match status" value="1"/>
</dbReference>
<feature type="compositionally biased region" description="Basic and acidic residues" evidence="1">
    <location>
        <begin position="72"/>
        <end position="84"/>
    </location>
</feature>
<proteinExistence type="predicted"/>
<evidence type="ECO:0000256" key="1">
    <source>
        <dbReference type="SAM" id="MobiDB-lite"/>
    </source>
</evidence>
<keyword evidence="4" id="KW-1185">Reference proteome</keyword>
<dbReference type="Gene3D" id="2.30.30.140">
    <property type="match status" value="1"/>
</dbReference>
<dbReference type="AlphaFoldDB" id="A0A4Y9YW76"/>
<evidence type="ECO:0000313" key="4">
    <source>
        <dbReference type="Proteomes" id="UP000298327"/>
    </source>
</evidence>
<protein>
    <recommendedName>
        <fullName evidence="2">Tudor domain-containing protein</fullName>
    </recommendedName>
</protein>
<sequence length="459" mass="51759">MVILKVDYPYGKSILRFGIRSPLIPKRRLFRPFRDWGIDHIPPEHTRPSQRAKQSIFSHTECNYRPLQSTFSRDRDKGKDERTSETVCPLSQERDSRDRTLEDGVARLFEEKAKKDAESQMVIDRLSFDNSKEISHLEKFVDDYHDAECPEQSVNDISLPPAYLSKEAESNLATHLIIRPESPPRVVGDSKPNNVTAINSVDEGTSTFAQAGAMSRGYESVAAERALHEVCGQSASRPLSVAPGLTRCLETISRSTGTSHLSKTTSSIVTLNHLDYDNIDESIPIQRLKLVDTKRVEIVKGTNKKGKKPSRRRKFEYTKTPVTVEKVWVERTGSQDIHMLVKAYHQADDQPISGSESSKARQGVDVDPLENLMRDLQNCHQNTSGSKQTTSPYAGQFVSAMFAGRRYRAMVLSVSEQKREAEVELVDYGDKVTVAFRHIHSLSTKFRALDAQVAEARLR</sequence>
<feature type="domain" description="Tudor" evidence="2">
    <location>
        <begin position="390"/>
        <end position="447"/>
    </location>
</feature>
<dbReference type="Pfam" id="PF00567">
    <property type="entry name" value="TUDOR"/>
    <property type="match status" value="1"/>
</dbReference>
<dbReference type="EMBL" id="SEOQ01000214">
    <property type="protein sequence ID" value="TFY66836.1"/>
    <property type="molecule type" value="Genomic_DNA"/>
</dbReference>
<dbReference type="Proteomes" id="UP000298327">
    <property type="component" value="Unassembled WGS sequence"/>
</dbReference>
<feature type="region of interest" description="Disordered" evidence="1">
    <location>
        <begin position="68"/>
        <end position="96"/>
    </location>
</feature>
<evidence type="ECO:0000313" key="3">
    <source>
        <dbReference type="EMBL" id="TFY66836.1"/>
    </source>
</evidence>
<organism evidence="3 4">
    <name type="scientific">Dentipellis fragilis</name>
    <dbReference type="NCBI Taxonomy" id="205917"/>
    <lineage>
        <taxon>Eukaryota</taxon>
        <taxon>Fungi</taxon>
        <taxon>Dikarya</taxon>
        <taxon>Basidiomycota</taxon>
        <taxon>Agaricomycotina</taxon>
        <taxon>Agaricomycetes</taxon>
        <taxon>Russulales</taxon>
        <taxon>Hericiaceae</taxon>
        <taxon>Dentipellis</taxon>
    </lineage>
</organism>
<name>A0A4Y9YW76_9AGAM</name>
<reference evidence="3 4" key="1">
    <citation type="submission" date="2019-02" db="EMBL/GenBank/DDBJ databases">
        <title>Genome sequencing of the rare red list fungi Dentipellis fragilis.</title>
        <authorList>
            <person name="Buettner E."/>
            <person name="Kellner H."/>
        </authorList>
    </citation>
    <scope>NUCLEOTIDE SEQUENCE [LARGE SCALE GENOMIC DNA]</scope>
    <source>
        <strain evidence="3 4">DSM 105465</strain>
    </source>
</reference>
<dbReference type="SUPFAM" id="SSF63748">
    <property type="entry name" value="Tudor/PWWP/MBT"/>
    <property type="match status" value="1"/>
</dbReference>
<comment type="caution">
    <text evidence="3">The sequence shown here is derived from an EMBL/GenBank/DDBJ whole genome shotgun (WGS) entry which is preliminary data.</text>
</comment>